<organism evidence="2 3">
    <name type="scientific">Candidatus Seongchinamella marina</name>
    <dbReference type="NCBI Taxonomy" id="2518990"/>
    <lineage>
        <taxon>Bacteria</taxon>
        <taxon>Pseudomonadati</taxon>
        <taxon>Pseudomonadota</taxon>
        <taxon>Gammaproteobacteria</taxon>
        <taxon>Cellvibrionales</taxon>
        <taxon>Halieaceae</taxon>
        <taxon>Seongchinamella</taxon>
    </lineage>
</organism>
<dbReference type="Proteomes" id="UP001143307">
    <property type="component" value="Unassembled WGS sequence"/>
</dbReference>
<evidence type="ECO:0000313" key="2">
    <source>
        <dbReference type="EMBL" id="MCX2973353.1"/>
    </source>
</evidence>
<reference evidence="2" key="1">
    <citation type="submission" date="2019-02" db="EMBL/GenBank/DDBJ databases">
        <authorList>
            <person name="Li S.-H."/>
        </authorList>
    </citation>
    <scope>NUCLEOTIDE SEQUENCE</scope>
    <source>
        <strain evidence="2">IMCC8485</strain>
    </source>
</reference>
<feature type="chain" id="PRO_5045330215" description="YtfJ family protein" evidence="1">
    <location>
        <begin position="25"/>
        <end position="186"/>
    </location>
</feature>
<dbReference type="Pfam" id="PF09695">
    <property type="entry name" value="YtfJ_HI0045"/>
    <property type="match status" value="1"/>
</dbReference>
<name>A0ABT3STP4_9GAMM</name>
<proteinExistence type="predicted"/>
<dbReference type="RefSeq" id="WP_279252272.1">
    <property type="nucleotide sequence ID" value="NZ_SHNP01000002.1"/>
</dbReference>
<keyword evidence="1" id="KW-0732">Signal</keyword>
<accession>A0ABT3STP4</accession>
<feature type="signal peptide" evidence="1">
    <location>
        <begin position="1"/>
        <end position="24"/>
    </location>
</feature>
<evidence type="ECO:0008006" key="4">
    <source>
        <dbReference type="Google" id="ProtNLM"/>
    </source>
</evidence>
<comment type="caution">
    <text evidence="2">The sequence shown here is derived from an EMBL/GenBank/DDBJ whole genome shotgun (WGS) entry which is preliminary data.</text>
</comment>
<protein>
    <recommendedName>
        <fullName evidence="4">YtfJ family protein</fullName>
    </recommendedName>
</protein>
<evidence type="ECO:0000313" key="3">
    <source>
        <dbReference type="Proteomes" id="UP001143307"/>
    </source>
</evidence>
<keyword evidence="3" id="KW-1185">Reference proteome</keyword>
<dbReference type="EMBL" id="SHNP01000002">
    <property type="protein sequence ID" value="MCX2973353.1"/>
    <property type="molecule type" value="Genomic_DNA"/>
</dbReference>
<sequence length="186" mass="20238">MNTVKTLTSLAGLFLLSLSTASFAATVGEPLPPLAISQPGEIMLDGDGIGYQPWNSQKTVDKVHVVQYIPATMSASKMYRPFTDYLEENYDPSHFHVTTVIDLDAALWGTSGLVSSEVEKNKRKYPLSTLVLDKTGSGIGTWSLGKNGSGLFIVDETGIVHFAIRHKMDATEQRDAEKVFSTLVAQ</sequence>
<gene>
    <name evidence="2" type="ORF">EYC87_07110</name>
</gene>
<evidence type="ECO:0000256" key="1">
    <source>
        <dbReference type="SAM" id="SignalP"/>
    </source>
</evidence>
<dbReference type="InterPro" id="IPR006513">
    <property type="entry name" value="YtfJ_HI0045"/>
</dbReference>